<evidence type="ECO:0000313" key="4">
    <source>
        <dbReference type="EMBL" id="WDF67150.1"/>
    </source>
</evidence>
<dbReference type="InterPro" id="IPR013762">
    <property type="entry name" value="Integrase-like_cat_sf"/>
</dbReference>
<dbReference type="RefSeq" id="WP_274265880.1">
    <property type="nucleotide sequence ID" value="NZ_CP117880.1"/>
</dbReference>
<feature type="domain" description="Phage integrase SAM-like" evidence="3">
    <location>
        <begin position="99"/>
        <end position="220"/>
    </location>
</feature>
<dbReference type="Pfam" id="PF13102">
    <property type="entry name" value="Phage_int_SAM_5"/>
    <property type="match status" value="1"/>
</dbReference>
<keyword evidence="2" id="KW-0233">DNA recombination</keyword>
<proteinExistence type="predicted"/>
<dbReference type="InterPro" id="IPR025269">
    <property type="entry name" value="SAM-like_dom"/>
</dbReference>
<evidence type="ECO:0000256" key="1">
    <source>
        <dbReference type="ARBA" id="ARBA00023125"/>
    </source>
</evidence>
<dbReference type="EMBL" id="CP117880">
    <property type="protein sequence ID" value="WDF67150.1"/>
    <property type="molecule type" value="Genomic_DNA"/>
</dbReference>
<keyword evidence="5" id="KW-1185">Reference proteome</keyword>
<dbReference type="SUPFAM" id="SSF56349">
    <property type="entry name" value="DNA breaking-rejoining enzymes"/>
    <property type="match status" value="1"/>
</dbReference>
<dbReference type="Gene3D" id="1.10.443.10">
    <property type="entry name" value="Intergrase catalytic core"/>
    <property type="match status" value="1"/>
</dbReference>
<evidence type="ECO:0000259" key="3">
    <source>
        <dbReference type="Pfam" id="PF13102"/>
    </source>
</evidence>
<dbReference type="InterPro" id="IPR011010">
    <property type="entry name" value="DNA_brk_join_enz"/>
</dbReference>
<protein>
    <submittedName>
        <fullName evidence="4">Phage integrase SAM-like domain-containing protein</fullName>
    </submittedName>
</protein>
<evidence type="ECO:0000313" key="5">
    <source>
        <dbReference type="Proteomes" id="UP001221558"/>
    </source>
</evidence>
<sequence length="432" mass="50768">MATVSAKIYEHHKKADGTYNVKICVYHKRRRTFLDTTHFVVKKQLTKDLKIRDPFVADVVEQQLRDYRKKISLLDGKLDFFTSETLRDYLIDSNEEVDFAKFCEDHIIRIREEGRIKSAESFKVVKNSLIDFFKSQSFSINEIQYSMLLSYERYLKSERKMTRINQFGEPVTTIEPPVSALTVHNYMRDLRTLFNAARNRYNDEDLGIIRIKHYPFRKYKVGTPPVRDKERFNTLKQIFSMKYCHTTHGSRAELAKDMYMLSFYLCGTNAVDLYNLSKQNFKDDRIEYYRSKTTGRRKDKAFISILAVPEANDLLQKYVGSLKKRYSSIQCLNKALSKGMEQLCKMTGLKDTTFYWARHSFANVARNDCRMSKDDVALALNHVDMGNRTTDVYLAKDWRIVDDVQGKVIARFKKIEKEMLKAALLLNKSRKE</sequence>
<keyword evidence="1" id="KW-0238">DNA-binding</keyword>
<reference evidence="4 5" key="1">
    <citation type="submission" date="2023-02" db="EMBL/GenBank/DDBJ databases">
        <title>Genome sequence of Sphingobacterium sp. KACC 22765.</title>
        <authorList>
            <person name="Kim S."/>
            <person name="Heo J."/>
            <person name="Kwon S.-W."/>
        </authorList>
    </citation>
    <scope>NUCLEOTIDE SEQUENCE [LARGE SCALE GENOMIC DNA]</scope>
    <source>
        <strain evidence="4 5">KACC 22765</strain>
    </source>
</reference>
<evidence type="ECO:0000256" key="2">
    <source>
        <dbReference type="ARBA" id="ARBA00023172"/>
    </source>
</evidence>
<dbReference type="Gene3D" id="1.10.150.130">
    <property type="match status" value="1"/>
</dbReference>
<gene>
    <name evidence="4" type="ORF">PQ465_12625</name>
</gene>
<accession>A0ABY7WFU1</accession>
<dbReference type="InterPro" id="IPR010998">
    <property type="entry name" value="Integrase_recombinase_N"/>
</dbReference>
<organism evidence="4 5">
    <name type="scientific">Sphingobacterium oryzagri</name>
    <dbReference type="NCBI Taxonomy" id="3025669"/>
    <lineage>
        <taxon>Bacteria</taxon>
        <taxon>Pseudomonadati</taxon>
        <taxon>Bacteroidota</taxon>
        <taxon>Sphingobacteriia</taxon>
        <taxon>Sphingobacteriales</taxon>
        <taxon>Sphingobacteriaceae</taxon>
        <taxon>Sphingobacterium</taxon>
    </lineage>
</organism>
<dbReference type="Proteomes" id="UP001221558">
    <property type="component" value="Chromosome"/>
</dbReference>
<name>A0ABY7WFU1_9SPHI</name>